<gene>
    <name evidence="11" type="ORF">Ga0061065_103404</name>
</gene>
<evidence type="ECO:0000259" key="10">
    <source>
        <dbReference type="Pfam" id="PF04290"/>
    </source>
</evidence>
<evidence type="ECO:0000256" key="4">
    <source>
        <dbReference type="ARBA" id="ARBA00022519"/>
    </source>
</evidence>
<dbReference type="PANTHER" id="PTHR35011">
    <property type="entry name" value="2,3-DIKETO-L-GULONATE TRAP TRANSPORTER SMALL PERMEASE PROTEIN YIAM"/>
    <property type="match status" value="1"/>
</dbReference>
<comment type="similarity">
    <text evidence="8 9">Belongs to the TRAP transporter small permease family.</text>
</comment>
<dbReference type="OrthoDB" id="4964541at2"/>
<sequence length="159" mass="17649">MKRLYKYLLSLLTGSSLFVVFAVVFASSLSRYLFNSPIQWAEEAAKYAMIYGTMFGMVLCYLEGIHIRFTFLEDVVPAKIRSILHVLSDIIALVAGSVLCYSGYLFMMKRGGIEAPGTGIAMHYFQAAMVIGGAGLTIAAIFRLIERMTQFSSSLQEDQ</sequence>
<evidence type="ECO:0000313" key="12">
    <source>
        <dbReference type="Proteomes" id="UP000182769"/>
    </source>
</evidence>
<comment type="subcellular location">
    <subcellularLocation>
        <location evidence="1 9">Cell inner membrane</location>
        <topology evidence="1 9">Multi-pass membrane protein</topology>
    </subcellularLocation>
</comment>
<dbReference type="EMBL" id="CYHG01000003">
    <property type="protein sequence ID" value="CUB03553.1"/>
    <property type="molecule type" value="Genomic_DNA"/>
</dbReference>
<dbReference type="STRING" id="1137284.GCA_001418205_01404"/>
<protein>
    <recommendedName>
        <fullName evidence="9">TRAP transporter small permease protein</fullName>
    </recommendedName>
</protein>
<feature type="transmembrane region" description="Helical" evidence="9">
    <location>
        <begin position="83"/>
        <end position="104"/>
    </location>
</feature>
<evidence type="ECO:0000256" key="7">
    <source>
        <dbReference type="ARBA" id="ARBA00023136"/>
    </source>
</evidence>
<name>A0A0K6IKC5_9GAMM</name>
<dbReference type="GO" id="GO:0022857">
    <property type="term" value="F:transmembrane transporter activity"/>
    <property type="evidence" value="ECO:0007669"/>
    <property type="project" value="UniProtKB-UniRule"/>
</dbReference>
<dbReference type="InterPro" id="IPR007387">
    <property type="entry name" value="TRAP_DctQ"/>
</dbReference>
<evidence type="ECO:0000256" key="8">
    <source>
        <dbReference type="ARBA" id="ARBA00038436"/>
    </source>
</evidence>
<comment type="subunit">
    <text evidence="9">The complex comprises the extracytoplasmic solute receptor protein and the two transmembrane proteins.</text>
</comment>
<dbReference type="Proteomes" id="UP000182769">
    <property type="component" value="Unassembled WGS sequence"/>
</dbReference>
<accession>A0A0K6IKC5</accession>
<evidence type="ECO:0000256" key="6">
    <source>
        <dbReference type="ARBA" id="ARBA00022989"/>
    </source>
</evidence>
<dbReference type="AlphaFoldDB" id="A0A0K6IKC5"/>
<evidence type="ECO:0000313" key="11">
    <source>
        <dbReference type="EMBL" id="CUB03553.1"/>
    </source>
</evidence>
<keyword evidence="3" id="KW-1003">Cell membrane</keyword>
<proteinExistence type="inferred from homology"/>
<keyword evidence="7 9" id="KW-0472">Membrane</keyword>
<comment type="caution">
    <text evidence="9">Lacks conserved residue(s) required for the propagation of feature annotation.</text>
</comment>
<organism evidence="11 12">
    <name type="scientific">Marinomonas fungiae</name>
    <dbReference type="NCBI Taxonomy" id="1137284"/>
    <lineage>
        <taxon>Bacteria</taxon>
        <taxon>Pseudomonadati</taxon>
        <taxon>Pseudomonadota</taxon>
        <taxon>Gammaproteobacteria</taxon>
        <taxon>Oceanospirillales</taxon>
        <taxon>Oceanospirillaceae</taxon>
        <taxon>Marinomonas</taxon>
    </lineage>
</organism>
<evidence type="ECO:0000256" key="1">
    <source>
        <dbReference type="ARBA" id="ARBA00004429"/>
    </source>
</evidence>
<evidence type="ECO:0000256" key="9">
    <source>
        <dbReference type="RuleBase" id="RU369079"/>
    </source>
</evidence>
<reference evidence="12" key="1">
    <citation type="submission" date="2015-08" db="EMBL/GenBank/DDBJ databases">
        <authorList>
            <person name="Varghese N."/>
        </authorList>
    </citation>
    <scope>NUCLEOTIDE SEQUENCE [LARGE SCALE GENOMIC DNA]</scope>
    <source>
        <strain evidence="12">JCM 18476</strain>
    </source>
</reference>
<keyword evidence="12" id="KW-1185">Reference proteome</keyword>
<dbReference type="RefSeq" id="WP_055462504.1">
    <property type="nucleotide sequence ID" value="NZ_CYHG01000003.1"/>
</dbReference>
<comment type="function">
    <text evidence="9">Part of the tripartite ATP-independent periplasmic (TRAP) transport system.</text>
</comment>
<dbReference type="PANTHER" id="PTHR35011:SF2">
    <property type="entry name" value="2,3-DIKETO-L-GULONATE TRAP TRANSPORTER SMALL PERMEASE PROTEIN YIAM"/>
    <property type="match status" value="1"/>
</dbReference>
<evidence type="ECO:0000256" key="3">
    <source>
        <dbReference type="ARBA" id="ARBA00022475"/>
    </source>
</evidence>
<feature type="domain" description="Tripartite ATP-independent periplasmic transporters DctQ component" evidence="10">
    <location>
        <begin position="21"/>
        <end position="148"/>
    </location>
</feature>
<dbReference type="GO" id="GO:0005886">
    <property type="term" value="C:plasma membrane"/>
    <property type="evidence" value="ECO:0007669"/>
    <property type="project" value="UniProtKB-SubCell"/>
</dbReference>
<keyword evidence="5 9" id="KW-0812">Transmembrane</keyword>
<dbReference type="InterPro" id="IPR055348">
    <property type="entry name" value="DctQ"/>
</dbReference>
<keyword evidence="2 9" id="KW-0813">Transport</keyword>
<dbReference type="GO" id="GO:0015740">
    <property type="term" value="P:C4-dicarboxylate transport"/>
    <property type="evidence" value="ECO:0007669"/>
    <property type="project" value="TreeGrafter"/>
</dbReference>
<keyword evidence="4 9" id="KW-0997">Cell inner membrane</keyword>
<dbReference type="Pfam" id="PF04290">
    <property type="entry name" value="DctQ"/>
    <property type="match status" value="1"/>
</dbReference>
<feature type="transmembrane region" description="Helical" evidence="9">
    <location>
        <begin position="124"/>
        <end position="145"/>
    </location>
</feature>
<feature type="transmembrane region" description="Helical" evidence="9">
    <location>
        <begin position="50"/>
        <end position="71"/>
    </location>
</feature>
<evidence type="ECO:0000256" key="5">
    <source>
        <dbReference type="ARBA" id="ARBA00022692"/>
    </source>
</evidence>
<evidence type="ECO:0000256" key="2">
    <source>
        <dbReference type="ARBA" id="ARBA00022448"/>
    </source>
</evidence>
<keyword evidence="6 9" id="KW-1133">Transmembrane helix</keyword>